<dbReference type="SUPFAM" id="SSF103196">
    <property type="entry name" value="Roadblock/LC7 domain"/>
    <property type="match status" value="1"/>
</dbReference>
<reference evidence="2 3" key="1">
    <citation type="journal article" date="2015" name="Stand. Genomic Sci.">
        <title>Complete genome sequence of and proposal of Thermofilum uzonense sp. nov. a novel hyperthermophilic crenarchaeon and emended description of the genus Thermofilum.</title>
        <authorList>
            <person name="Toshchakov S.V."/>
            <person name="Korzhenkov A.A."/>
            <person name="Samarov N.I."/>
            <person name="Mazunin I.O."/>
            <person name="Mozhey O.I."/>
            <person name="Shmyr I.S."/>
            <person name="Derbikova K.S."/>
            <person name="Taranov E.A."/>
            <person name="Dominova I.N."/>
            <person name="Bonch-Osmolovskaya E.A."/>
            <person name="Patrushev M.V."/>
            <person name="Podosokorskaya O.A."/>
            <person name="Kublanov I.V."/>
        </authorList>
    </citation>
    <scope>NUCLEOTIDE SEQUENCE [LARGE SCALE GENOMIC DNA]</scope>
    <source>
        <strain evidence="2 3">1807-2</strain>
    </source>
</reference>
<dbReference type="InterPro" id="IPR004942">
    <property type="entry name" value="Roadblock/LAMTOR2_dom"/>
</dbReference>
<dbReference type="HOGENOM" id="CLU_1850732_0_0_2"/>
<dbReference type="Proteomes" id="UP000067434">
    <property type="component" value="Chromosome"/>
</dbReference>
<protein>
    <recommendedName>
        <fullName evidence="1">Roadblock/LAMTOR2 domain-containing protein</fullName>
    </recommendedName>
</protein>
<evidence type="ECO:0000313" key="3">
    <source>
        <dbReference type="Proteomes" id="UP000067434"/>
    </source>
</evidence>
<dbReference type="STRING" id="1550241.MA03_00260"/>
<name>A0A0F7FGT2_9CREN</name>
<keyword evidence="3" id="KW-1185">Reference proteome</keyword>
<evidence type="ECO:0000313" key="2">
    <source>
        <dbReference type="EMBL" id="AKG38034.1"/>
    </source>
</evidence>
<sequence length="141" mass="15288">MLKLSSEKEVELRGVLAKIIKETHDMVSSIVFAWRDGIPVSYISSEQPQAEFLAVASAAALGSLDALGDIFGSRVKRVDVEFENGEHVIISTIDGSFIALSSTPRPNLGLIHLVLRKYEDEVIKIAGVGQVDAKRLPKNTG</sequence>
<dbReference type="SMART" id="SM00960">
    <property type="entry name" value="Robl_LC7"/>
    <property type="match status" value="1"/>
</dbReference>
<organism evidence="2 3">
    <name type="scientific">Infirmifilum uzonense</name>
    <dbReference type="NCBI Taxonomy" id="1550241"/>
    <lineage>
        <taxon>Archaea</taxon>
        <taxon>Thermoproteota</taxon>
        <taxon>Thermoprotei</taxon>
        <taxon>Thermofilales</taxon>
        <taxon>Thermofilaceae</taxon>
        <taxon>Infirmifilum</taxon>
    </lineage>
</organism>
<evidence type="ECO:0000259" key="1">
    <source>
        <dbReference type="SMART" id="SM00960"/>
    </source>
</evidence>
<dbReference type="Gene3D" id="3.30.450.30">
    <property type="entry name" value="Dynein light chain 2a, cytoplasmic"/>
    <property type="match status" value="1"/>
</dbReference>
<accession>A0A0F7FGT2</accession>
<proteinExistence type="predicted"/>
<dbReference type="KEGG" id="thf:MA03_00260"/>
<dbReference type="EMBL" id="CP009961">
    <property type="protein sequence ID" value="AKG38034.1"/>
    <property type="molecule type" value="Genomic_DNA"/>
</dbReference>
<dbReference type="AlphaFoldDB" id="A0A0F7FGT2"/>
<feature type="domain" description="Roadblock/LAMTOR2" evidence="1">
    <location>
        <begin position="12"/>
        <end position="102"/>
    </location>
</feature>
<dbReference type="PATRIC" id="fig|1550241.5.peg.51"/>
<gene>
    <name evidence="2" type="ORF">MA03_00260</name>
</gene>